<gene>
    <name evidence="1" type="ORF">P9989_15780</name>
</gene>
<accession>A0ABY8IUN2</accession>
<keyword evidence="2" id="KW-1185">Reference proteome</keyword>
<sequence length="244" mass="28862">MTHNVLWTGGWDSTFRVLNLVIEKNENVQPYYVLDPVRPSTEMELRTMASIKEQLERDFPEASKNIYPTIEIKKEDIPLSEDITKEYNKLASSDRLGDQYDWLGRYAISRNLDHLELSVHLHDKVQGLIQNDAYKVEDENDHYYRVKAQPSRPEYSIFHPYRFPLLELSKLDMEKVARENGYQHIMEMTWFCHTPKKNGTPCGLCNPCKYTRNEGLQRRVPDPSKAEEFGYFLFKVKRRLKKII</sequence>
<organism evidence="1 2">
    <name type="scientific">Halobacillus naozhouensis</name>
    <dbReference type="NCBI Taxonomy" id="554880"/>
    <lineage>
        <taxon>Bacteria</taxon>
        <taxon>Bacillati</taxon>
        <taxon>Bacillota</taxon>
        <taxon>Bacilli</taxon>
        <taxon>Bacillales</taxon>
        <taxon>Bacillaceae</taxon>
        <taxon>Halobacillus</taxon>
    </lineage>
</organism>
<dbReference type="InterPro" id="IPR014729">
    <property type="entry name" value="Rossmann-like_a/b/a_fold"/>
</dbReference>
<dbReference type="Proteomes" id="UP001221597">
    <property type="component" value="Chromosome"/>
</dbReference>
<evidence type="ECO:0000313" key="1">
    <source>
        <dbReference type="EMBL" id="WFT73817.1"/>
    </source>
</evidence>
<reference evidence="1 2" key="1">
    <citation type="submission" date="2023-04" db="EMBL/GenBank/DDBJ databases">
        <title>Genome sequence of Halobacillus naozhouensis KACC 21980.</title>
        <authorList>
            <person name="Kim S."/>
            <person name="Heo J."/>
            <person name="Kwon S.-W."/>
        </authorList>
    </citation>
    <scope>NUCLEOTIDE SEQUENCE [LARGE SCALE GENOMIC DNA]</scope>
    <source>
        <strain evidence="1 2">KCTC 13234</strain>
    </source>
</reference>
<dbReference type="EC" id="6.3.4.20" evidence="1"/>
<dbReference type="Gene3D" id="3.40.50.620">
    <property type="entry name" value="HUPs"/>
    <property type="match status" value="1"/>
</dbReference>
<dbReference type="GO" id="GO:0016874">
    <property type="term" value="F:ligase activity"/>
    <property type="evidence" value="ECO:0007669"/>
    <property type="project" value="UniProtKB-KW"/>
</dbReference>
<protein>
    <submittedName>
        <fullName evidence="1">7-cyano-7-deazaguanine synthase</fullName>
        <ecNumber evidence="1">6.3.4.20</ecNumber>
    </submittedName>
</protein>
<proteinExistence type="predicted"/>
<dbReference type="RefSeq" id="WP_283075824.1">
    <property type="nucleotide sequence ID" value="NZ_CP121671.1"/>
</dbReference>
<dbReference type="EMBL" id="CP121671">
    <property type="protein sequence ID" value="WFT73817.1"/>
    <property type="molecule type" value="Genomic_DNA"/>
</dbReference>
<evidence type="ECO:0000313" key="2">
    <source>
        <dbReference type="Proteomes" id="UP001221597"/>
    </source>
</evidence>
<keyword evidence="1" id="KW-0436">Ligase</keyword>
<dbReference type="Pfam" id="PF06508">
    <property type="entry name" value="QueC"/>
    <property type="match status" value="1"/>
</dbReference>
<name>A0ABY8IUN2_9BACI</name>
<dbReference type="InterPro" id="IPR018317">
    <property type="entry name" value="QueC"/>
</dbReference>
<dbReference type="SUPFAM" id="SSF52402">
    <property type="entry name" value="Adenine nucleotide alpha hydrolases-like"/>
    <property type="match status" value="1"/>
</dbReference>